<protein>
    <recommendedName>
        <fullName evidence="2">M23ase beta-sheet core domain-containing protein</fullName>
    </recommendedName>
</protein>
<dbReference type="InterPro" id="IPR050570">
    <property type="entry name" value="Cell_wall_metabolism_enzyme"/>
</dbReference>
<gene>
    <name evidence="3" type="ORF">GCM10007173_35250</name>
</gene>
<evidence type="ECO:0000313" key="3">
    <source>
        <dbReference type="EMBL" id="GGJ73183.1"/>
    </source>
</evidence>
<dbReference type="Pfam" id="PF01551">
    <property type="entry name" value="Peptidase_M23"/>
    <property type="match status" value="1"/>
</dbReference>
<accession>A0ABQ2DXV8</accession>
<dbReference type="InterPro" id="IPR011055">
    <property type="entry name" value="Dup_hybrid_motif"/>
</dbReference>
<keyword evidence="4" id="KW-1185">Reference proteome</keyword>
<dbReference type="PANTHER" id="PTHR21666:SF270">
    <property type="entry name" value="MUREIN HYDROLASE ACTIVATOR ENVC"/>
    <property type="match status" value="1"/>
</dbReference>
<evidence type="ECO:0000259" key="2">
    <source>
        <dbReference type="Pfam" id="PF01551"/>
    </source>
</evidence>
<dbReference type="EMBL" id="BMKX01000013">
    <property type="protein sequence ID" value="GGJ73183.1"/>
    <property type="molecule type" value="Genomic_DNA"/>
</dbReference>
<proteinExistence type="predicted"/>
<name>A0ABQ2DXV8_9MICC</name>
<feature type="region of interest" description="Disordered" evidence="1">
    <location>
        <begin position="234"/>
        <end position="265"/>
    </location>
</feature>
<dbReference type="PANTHER" id="PTHR21666">
    <property type="entry name" value="PEPTIDASE-RELATED"/>
    <property type="match status" value="1"/>
</dbReference>
<comment type="caution">
    <text evidence="3">The sequence shown here is derived from an EMBL/GenBank/DDBJ whole genome shotgun (WGS) entry which is preliminary data.</text>
</comment>
<dbReference type="InterPro" id="IPR016047">
    <property type="entry name" value="M23ase_b-sheet_dom"/>
</dbReference>
<sequence length="407" mass="44203">MKRSKRRGLFTVLGLVSVLLFGMVFGGILLLGDSPGSEVDTETDCSPDSAVPKEINVKNLPTTEVGSYNKQQLTNAAVIINEAKSADVQQQGAIIGLMTAIQESSLKILANDGRWQYPQGTQVMTEAEWGQARKVVLESLELPHQGVGHAWDALSLMQQRPSAGWGTVEQIMDPSYAASTFFDRLKKVPGWQSLPYELAAEKVQVSGLPDNYADQRSDAELLYAALQGATVEVSEDDEEEYAQCKDGGDTRNPDSGDSYEGPKSNSGWVFPVESISKIQYNYGENRGLWPHAGEDFSAPKDTPIYAAADGQVIRASCSDLVTGRSPCQIQIDHGTIDGQRISTFYVHMFENGVLAHVGDEVKAGEQIAKVGTNGNSTGYHLHFEVWEGKADTNPVEFLKEQGVSIPG</sequence>
<feature type="domain" description="M23ase beta-sheet core" evidence="2">
    <location>
        <begin position="290"/>
        <end position="394"/>
    </location>
</feature>
<dbReference type="CDD" id="cd12797">
    <property type="entry name" value="M23_peptidase"/>
    <property type="match status" value="1"/>
</dbReference>
<dbReference type="SUPFAM" id="SSF51261">
    <property type="entry name" value="Duplicated hybrid motif"/>
    <property type="match status" value="1"/>
</dbReference>
<dbReference type="GeneID" id="303305859"/>
<organism evidence="3 4">
    <name type="scientific">Glutamicibacter ardleyensis</name>
    <dbReference type="NCBI Taxonomy" id="225894"/>
    <lineage>
        <taxon>Bacteria</taxon>
        <taxon>Bacillati</taxon>
        <taxon>Actinomycetota</taxon>
        <taxon>Actinomycetes</taxon>
        <taxon>Micrococcales</taxon>
        <taxon>Micrococcaceae</taxon>
        <taxon>Glutamicibacter</taxon>
    </lineage>
</organism>
<evidence type="ECO:0000256" key="1">
    <source>
        <dbReference type="SAM" id="MobiDB-lite"/>
    </source>
</evidence>
<feature type="compositionally biased region" description="Basic and acidic residues" evidence="1">
    <location>
        <begin position="242"/>
        <end position="254"/>
    </location>
</feature>
<dbReference type="RefSeq" id="WP_188687359.1">
    <property type="nucleotide sequence ID" value="NZ_BMKX01000013.1"/>
</dbReference>
<dbReference type="Gene3D" id="2.70.70.10">
    <property type="entry name" value="Glucose Permease (Domain IIA)"/>
    <property type="match status" value="1"/>
</dbReference>
<dbReference type="Proteomes" id="UP000606115">
    <property type="component" value="Unassembled WGS sequence"/>
</dbReference>
<evidence type="ECO:0000313" key="4">
    <source>
        <dbReference type="Proteomes" id="UP000606115"/>
    </source>
</evidence>
<reference evidence="4" key="1">
    <citation type="journal article" date="2019" name="Int. J. Syst. Evol. Microbiol.">
        <title>The Global Catalogue of Microorganisms (GCM) 10K type strain sequencing project: providing services to taxonomists for standard genome sequencing and annotation.</title>
        <authorList>
            <consortium name="The Broad Institute Genomics Platform"/>
            <consortium name="The Broad Institute Genome Sequencing Center for Infectious Disease"/>
            <person name="Wu L."/>
            <person name="Ma J."/>
        </authorList>
    </citation>
    <scope>NUCLEOTIDE SEQUENCE [LARGE SCALE GENOMIC DNA]</scope>
    <source>
        <strain evidence="4">CGMCC 1.3685</strain>
    </source>
</reference>